<dbReference type="AlphaFoldDB" id="A0A6S4TRN7"/>
<reference evidence="1 2" key="1">
    <citation type="submission" date="2019-12" db="EMBL/GenBank/DDBJ databases">
        <title>complete genome sequences of Aeromonas caviae str. WP2-W18-ESBL-01 isolated from wastewater treatment plant effluent.</title>
        <authorList>
            <person name="Sekizuka T."/>
            <person name="Itokawa K."/>
            <person name="Yatsu K."/>
            <person name="Inamine Y."/>
            <person name="Kuroda M."/>
        </authorList>
    </citation>
    <scope>NUCLEOTIDE SEQUENCE [LARGE SCALE GENOMIC DNA]</scope>
    <source>
        <strain evidence="1 2">WP2-W18-ESBL-01</strain>
    </source>
</reference>
<organism evidence="1 2">
    <name type="scientific">Aeromonas caviae</name>
    <name type="common">Aeromonas punctata</name>
    <dbReference type="NCBI Taxonomy" id="648"/>
    <lineage>
        <taxon>Bacteria</taxon>
        <taxon>Pseudomonadati</taxon>
        <taxon>Pseudomonadota</taxon>
        <taxon>Gammaproteobacteria</taxon>
        <taxon>Aeromonadales</taxon>
        <taxon>Aeromonadaceae</taxon>
        <taxon>Aeromonas</taxon>
    </lineage>
</organism>
<dbReference type="EMBL" id="AP021927">
    <property type="protein sequence ID" value="BBQ29803.1"/>
    <property type="molecule type" value="Genomic_DNA"/>
</dbReference>
<sequence>MAASVGLDPDLPHPASAYVARKLLERCAGTGSTAKQKLKTGKHLLLFVHGFNNDLDDVLERAAGLEARYGVEVLCFSWPANGGGARGVLSYKSDKRDALASAGALDRVLEKMKGLLDEFNGQYVTQLEEKAQKKFTDNGEAWDRYFAKEVNKRCPFTINLLLHSMGNYLFKHLLGSTTYHANQLLFDNIIMAAADTNNELHAQWVDRIQCRNPLYITINECDGALMASRMKMGEQQKARLGHYTRRLDARTATYVDVTNQPHVGDSHAYFEGDALANEKVLRFFHTAFNGGTGERAELFDAAQNLYRL</sequence>
<gene>
    <name evidence="1" type="ORF">WP2W18E01_13850</name>
</gene>
<evidence type="ECO:0000313" key="2">
    <source>
        <dbReference type="Proteomes" id="UP000515756"/>
    </source>
</evidence>
<dbReference type="InterPro" id="IPR010297">
    <property type="entry name" value="DUF900_hydrolase"/>
</dbReference>
<name>A0A6S4TRN7_AERCA</name>
<accession>A0A6S4TRN7</accession>
<evidence type="ECO:0000313" key="1">
    <source>
        <dbReference type="EMBL" id="BBQ29803.1"/>
    </source>
</evidence>
<proteinExistence type="predicted"/>
<dbReference type="Pfam" id="PF05990">
    <property type="entry name" value="DUF900"/>
    <property type="match status" value="2"/>
</dbReference>
<dbReference type="Proteomes" id="UP000515756">
    <property type="component" value="Chromosome"/>
</dbReference>
<protein>
    <recommendedName>
        <fullName evidence="3">Alpha/beta hydrolase</fullName>
    </recommendedName>
</protein>
<evidence type="ECO:0008006" key="3">
    <source>
        <dbReference type="Google" id="ProtNLM"/>
    </source>
</evidence>